<dbReference type="OrthoDB" id="20774at2759"/>
<feature type="region of interest" description="Disordered" evidence="1">
    <location>
        <begin position="118"/>
        <end position="159"/>
    </location>
</feature>
<dbReference type="Proteomes" id="UP000054321">
    <property type="component" value="Unassembled WGS sequence"/>
</dbReference>
<dbReference type="InterPro" id="IPR018846">
    <property type="entry name" value="Beta-prop_RSE1/DDB1/CPSF1_1st"/>
</dbReference>
<dbReference type="PANTHER" id="PTHR10644">
    <property type="entry name" value="DNA REPAIR/RNA PROCESSING CPSF FAMILY"/>
    <property type="match status" value="1"/>
</dbReference>
<feature type="compositionally biased region" description="Basic and acidic residues" evidence="1">
    <location>
        <begin position="132"/>
        <end position="145"/>
    </location>
</feature>
<keyword evidence="4" id="KW-1185">Reference proteome</keyword>
<feature type="domain" description="RSE1/DDB1/CPSF1 first beta-propeller" evidence="2">
    <location>
        <begin position="60"/>
        <end position="462"/>
    </location>
</feature>
<reference evidence="3 4" key="1">
    <citation type="submission" date="2014-04" db="EMBL/GenBank/DDBJ databases">
        <authorList>
            <consortium name="DOE Joint Genome Institute"/>
            <person name="Kuo A."/>
            <person name="Martino E."/>
            <person name="Perotto S."/>
            <person name="Kohler A."/>
            <person name="Nagy L.G."/>
            <person name="Floudas D."/>
            <person name="Copeland A."/>
            <person name="Barry K.W."/>
            <person name="Cichocki N."/>
            <person name="Veneault-Fourrey C."/>
            <person name="LaButti K."/>
            <person name="Lindquist E.A."/>
            <person name="Lipzen A."/>
            <person name="Lundell T."/>
            <person name="Morin E."/>
            <person name="Murat C."/>
            <person name="Sun H."/>
            <person name="Tunlid A."/>
            <person name="Henrissat B."/>
            <person name="Grigoriev I.V."/>
            <person name="Hibbett D.S."/>
            <person name="Martin F."/>
            <person name="Nordberg H.P."/>
            <person name="Cantor M.N."/>
            <person name="Hua S.X."/>
        </authorList>
    </citation>
    <scope>NUCLEOTIDE SEQUENCE [LARGE SCALE GENOMIC DNA]</scope>
    <source>
        <strain evidence="3 4">Zn</strain>
    </source>
</reference>
<evidence type="ECO:0000313" key="3">
    <source>
        <dbReference type="EMBL" id="KIN08403.1"/>
    </source>
</evidence>
<dbReference type="InParanoid" id="A0A0C3E250"/>
<feature type="region of interest" description="Disordered" evidence="1">
    <location>
        <begin position="1029"/>
        <end position="1050"/>
    </location>
</feature>
<protein>
    <recommendedName>
        <fullName evidence="2">RSE1/DDB1/CPSF1 first beta-propeller domain-containing protein</fullName>
    </recommendedName>
</protein>
<dbReference type="Gene3D" id="2.130.10.10">
    <property type="entry name" value="YVTN repeat-like/Quinoprotein amine dehydrogenase"/>
    <property type="match status" value="2"/>
</dbReference>
<accession>A0A0C3E250</accession>
<gene>
    <name evidence="3" type="ORF">OIDMADRAFT_187765</name>
</gene>
<sequence length="1375" mass="153894">MALATNTLVDGQWTTRNLDVNSVLQHYEQQDKEAARRRGDIKRAPVLGLLTQTAIRSPLVHWILPVKLRGQETNDVAFIGDDFVQIKELRLDGLLWEVIQKNNFGARIRNARIVGPTEASLQNDGNNSDTQLKQESDDASAKDQAPEGGNTSSQQNSPLPPQVILLQLDSGDSLFLMLRRNGTRGWEFVTSRHRVSRAMLMVQPGMHLAVNPSSRYAAVGCSEGVIAIYALNSREELERQHSCGQPLRYIESERHIYFHGVVHKMEFLYPAADDDKHIVLLVLVVWRGKTRMQLYEWVAGCDLREIRAHSRKGHQLEKSRQMPLLLIPLTIQSTFLLVYEDSMVMCKDILQGIPQFIDFGESEAATAMHHGSGPPLWTSWARPLRLPYHTVKQDDIYIVREDGFVKYLELQIAEDDIRDMNIGILDSNCGTALAYLDYQPPDADTGDMLVTGGDSCSGGTYVVLARQGPALRERIENWSPAQDIVTTSINQDRDVEDLNEKFSIRGYFPSPDRIFACVGKGTKGSITEFRYGLEARLGLETEFHTPVMDAWVAPSSLCSAKEDEGSFFLLSVISGSALLRLSSDASEIDEVDQASTLLDLRYRTIVANLRGDCATQVTEQSVVYVDGHKKRVFQGEEVLRIPADDFLGKDFVGCGSIIDDAVIHESIVIFTTHFQSETYLQVLDLKTSNNAESDEAVPGQEAESVVRHLMSCSTHITSLAVCMLKETLCVIVAEWTGSAVRLIFVPLSGGSTYYLFIPEEYEEQCIRLQAFTSISVRSAPAGYLALVCGTRAGVVTVLYIREQDLGIVNMWCARIGAASVMIKQHEGVGSDELLLLTCDSKLFTLKVPTGREVESGLEVFSDRRAINQVWLTDARNSRLQQPEVNAVATLLPNTYDETNTDILLISGSQLLLANLSTQSKPVPRNIPIRGTPTRLLYSRSLNAIIVAASVDGKCTLLFIDPDTGCDISKPVDKKGTPMDYVSGLGEEDEKIFRLIEWPFKKSGKTWYFIVLSTNTGRLLILSTETELENSHPTRMETDFSSESEEGSGSRPFRPKIRFWTRYKFKCPNPVYSVAVHEEGLVYCSGNTLYFDLLSLSEKKFETAARYTLPSPAVDLAFEDEKIYATTASHSLEVLELIDQDDGTWNIVHTHGDQVTRNALHHRLMGYPPGPFLNLISDKSCTVSGLWPTRGTRADTLENVFEAHISHSILRFRSGNCRPLWDTTWDPPIIEPNLEIVPNSAEYPEVFGLSIDGSLYHFTILNFASWRFLRFIVDLAKQSPKICEFTCTQGTVAMETGTSPKTMMHIDGDILHRIEAGDLEQLLRIGEDSADARQIQSLFRELLWGLRGDILDEDAEMSVYLKRAYKDLDFFLRPVL</sequence>
<proteinExistence type="predicted"/>
<feature type="compositionally biased region" description="Polar residues" evidence="1">
    <location>
        <begin position="119"/>
        <end position="131"/>
    </location>
</feature>
<dbReference type="Pfam" id="PF10433">
    <property type="entry name" value="Beta-prop_RSE1_1st"/>
    <property type="match status" value="1"/>
</dbReference>
<evidence type="ECO:0000256" key="1">
    <source>
        <dbReference type="SAM" id="MobiDB-lite"/>
    </source>
</evidence>
<reference evidence="4" key="2">
    <citation type="submission" date="2015-01" db="EMBL/GenBank/DDBJ databases">
        <title>Evolutionary Origins and Diversification of the Mycorrhizal Mutualists.</title>
        <authorList>
            <consortium name="DOE Joint Genome Institute"/>
            <consortium name="Mycorrhizal Genomics Consortium"/>
            <person name="Kohler A."/>
            <person name="Kuo A."/>
            <person name="Nagy L.G."/>
            <person name="Floudas D."/>
            <person name="Copeland A."/>
            <person name="Barry K.W."/>
            <person name="Cichocki N."/>
            <person name="Veneault-Fourrey C."/>
            <person name="LaButti K."/>
            <person name="Lindquist E.A."/>
            <person name="Lipzen A."/>
            <person name="Lundell T."/>
            <person name="Morin E."/>
            <person name="Murat C."/>
            <person name="Riley R."/>
            <person name="Ohm R."/>
            <person name="Sun H."/>
            <person name="Tunlid A."/>
            <person name="Henrissat B."/>
            <person name="Grigoriev I.V."/>
            <person name="Hibbett D.S."/>
            <person name="Martin F."/>
        </authorList>
    </citation>
    <scope>NUCLEOTIDE SEQUENCE [LARGE SCALE GENOMIC DNA]</scope>
    <source>
        <strain evidence="4">Zn</strain>
    </source>
</reference>
<evidence type="ECO:0000259" key="2">
    <source>
        <dbReference type="Pfam" id="PF10433"/>
    </source>
</evidence>
<dbReference type="InterPro" id="IPR050358">
    <property type="entry name" value="RSE1/DDB1/CFT1"/>
</dbReference>
<organism evidence="3 4">
    <name type="scientific">Oidiodendron maius (strain Zn)</name>
    <dbReference type="NCBI Taxonomy" id="913774"/>
    <lineage>
        <taxon>Eukaryota</taxon>
        <taxon>Fungi</taxon>
        <taxon>Dikarya</taxon>
        <taxon>Ascomycota</taxon>
        <taxon>Pezizomycotina</taxon>
        <taxon>Leotiomycetes</taxon>
        <taxon>Leotiomycetes incertae sedis</taxon>
        <taxon>Myxotrichaceae</taxon>
        <taxon>Oidiodendron</taxon>
    </lineage>
</organism>
<evidence type="ECO:0000313" key="4">
    <source>
        <dbReference type="Proteomes" id="UP000054321"/>
    </source>
</evidence>
<name>A0A0C3E250_OIDMZ</name>
<dbReference type="InterPro" id="IPR015943">
    <property type="entry name" value="WD40/YVTN_repeat-like_dom_sf"/>
</dbReference>
<dbReference type="EMBL" id="KN832870">
    <property type="protein sequence ID" value="KIN08403.1"/>
    <property type="molecule type" value="Genomic_DNA"/>
</dbReference>
<dbReference type="HOGENOM" id="CLU_003539_0_0_1"/>
<dbReference type="STRING" id="913774.A0A0C3E250"/>